<dbReference type="PROSITE" id="PS00935">
    <property type="entry name" value="GLYOXALASE_I_2"/>
    <property type="match status" value="1"/>
</dbReference>
<dbReference type="GO" id="GO:0046872">
    <property type="term" value="F:metal ion binding"/>
    <property type="evidence" value="ECO:0007669"/>
    <property type="project" value="UniProtKB-UniRule"/>
</dbReference>
<feature type="binding site" evidence="8">
    <location>
        <position position="315"/>
    </location>
    <ligand>
        <name>Zn(2+)</name>
        <dbReference type="ChEBI" id="CHEBI:29105"/>
        <note>ligand shared between dimeric partners</note>
    </ligand>
</feature>
<comment type="cofactor">
    <cofactor evidence="8">
        <name>Zn(2+)</name>
        <dbReference type="ChEBI" id="CHEBI:29105"/>
    </cofactor>
    <text evidence="8">Binds 1 zinc ion per subunit. In the homodimer, two zinc ions are bound between subunits.</text>
</comment>
<evidence type="ECO:0000256" key="4">
    <source>
        <dbReference type="ARBA" id="ARBA00022723"/>
    </source>
</evidence>
<dbReference type="AlphaFoldDB" id="A0A507BBA9"/>
<gene>
    <name evidence="11" type="ORF">E0L32_005351</name>
</gene>
<evidence type="ECO:0000256" key="2">
    <source>
        <dbReference type="ARBA" id="ARBA00010363"/>
    </source>
</evidence>
<dbReference type="Gene3D" id="3.10.180.10">
    <property type="entry name" value="2,3-Dihydroxybiphenyl 1,2-Dioxygenase, domain 1"/>
    <property type="match status" value="2"/>
</dbReference>
<keyword evidence="4 8" id="KW-0479">Metal-binding</keyword>
<evidence type="ECO:0000256" key="5">
    <source>
        <dbReference type="ARBA" id="ARBA00022833"/>
    </source>
</evidence>
<evidence type="ECO:0000313" key="11">
    <source>
        <dbReference type="EMBL" id="TPX14659.1"/>
    </source>
</evidence>
<dbReference type="InterPro" id="IPR004361">
    <property type="entry name" value="Glyoxalase_1"/>
</dbReference>
<evidence type="ECO:0000256" key="6">
    <source>
        <dbReference type="ARBA" id="ARBA00023239"/>
    </source>
</evidence>
<dbReference type="InParanoid" id="A0A507BBA9"/>
<evidence type="ECO:0000313" key="12">
    <source>
        <dbReference type="Proteomes" id="UP000319257"/>
    </source>
</evidence>
<dbReference type="Proteomes" id="UP000319257">
    <property type="component" value="Unassembled WGS sequence"/>
</dbReference>
<evidence type="ECO:0000259" key="10">
    <source>
        <dbReference type="PROSITE" id="PS51819"/>
    </source>
</evidence>
<comment type="function">
    <text evidence="9">Catalyzes the conversion of hemimercaptal, formed from methylglyoxal and glutathione, to S-lactoylglutathione.</text>
</comment>
<feature type="binding site" evidence="8">
    <location>
        <position position="242"/>
    </location>
    <ligand>
        <name>Zn(2+)</name>
        <dbReference type="ChEBI" id="CHEBI:29105"/>
        <note>ligand shared between dimeric partners</note>
    </ligand>
</feature>
<dbReference type="GeneID" id="41972798"/>
<evidence type="ECO:0000256" key="7">
    <source>
        <dbReference type="PIRSR" id="PIRSR604361-1"/>
    </source>
</evidence>
<keyword evidence="12" id="KW-1185">Reference proteome</keyword>
<keyword evidence="5 8" id="KW-0862">Zinc</keyword>
<comment type="pathway">
    <text evidence="1 9">Secondary metabolite metabolism; methylglyoxal degradation; (R)-lactate from methylglyoxal: step 1/2.</text>
</comment>
<dbReference type="OrthoDB" id="16820at2759"/>
<dbReference type="RefSeq" id="XP_030996370.1">
    <property type="nucleotide sequence ID" value="XM_031139863.1"/>
</dbReference>
<dbReference type="UniPathway" id="UPA00619">
    <property type="reaction ID" value="UER00675"/>
</dbReference>
<dbReference type="PROSITE" id="PS51819">
    <property type="entry name" value="VOC"/>
    <property type="match status" value="2"/>
</dbReference>
<comment type="catalytic activity">
    <reaction evidence="9">
        <text>(R)-S-lactoylglutathione = methylglyoxal + glutathione</text>
        <dbReference type="Rhea" id="RHEA:19069"/>
        <dbReference type="ChEBI" id="CHEBI:17158"/>
        <dbReference type="ChEBI" id="CHEBI:57474"/>
        <dbReference type="ChEBI" id="CHEBI:57925"/>
        <dbReference type="EC" id="4.4.1.5"/>
    </reaction>
</comment>
<dbReference type="Pfam" id="PF00903">
    <property type="entry name" value="Glyoxalase"/>
    <property type="match status" value="2"/>
</dbReference>
<comment type="caution">
    <text evidence="11">The sequence shown here is derived from an EMBL/GenBank/DDBJ whole genome shotgun (WGS) entry which is preliminary data.</text>
</comment>
<feature type="active site" description="Proton donor/acceptor" evidence="7">
    <location>
        <position position="315"/>
    </location>
</feature>
<evidence type="ECO:0000256" key="9">
    <source>
        <dbReference type="RuleBase" id="RU361179"/>
    </source>
</evidence>
<comment type="similarity">
    <text evidence="2 9">Belongs to the glyoxalase I family.</text>
</comment>
<dbReference type="PANTHER" id="PTHR10374:SF30">
    <property type="entry name" value="LACTOYLGLUTATHIONE LYASE"/>
    <property type="match status" value="1"/>
</dbReference>
<dbReference type="EMBL" id="SKBQ01000027">
    <property type="protein sequence ID" value="TPX14659.1"/>
    <property type="molecule type" value="Genomic_DNA"/>
</dbReference>
<feature type="domain" description="VOC" evidence="10">
    <location>
        <begin position="170"/>
        <end position="319"/>
    </location>
</feature>
<evidence type="ECO:0000256" key="3">
    <source>
        <dbReference type="ARBA" id="ARBA00012081"/>
    </source>
</evidence>
<sequence>MAAKTDLGTYKLNHTMIRVKDPKKSLEFYEFIGMKVIQKLPNPDAKFDLYFLAYDSPKAVSHGNNVWDREGIVELTHNYGTEDDPNYKVNNGNVEPHRGFGHTCIVVDNLQAACQRLEDAGYKFQKKLSDGRMRYVAFVLDPDGYWVEVIGEKPLEETENIKETDVSTYRMNHTMLRIKDPERSLKFYQETMGMKLIREHNAKEAGFSLYFLAYPGSQGIPDANASEEERRNQQLKREGLLELTWNHGTETDEKFSYHNGNNEPQGFGHICVTVDNIEAACQRFEEQGVSWKKRLTDGRMKNIAFVLDPDGYWIEIVQNERLSGKANF</sequence>
<dbReference type="PANTHER" id="PTHR10374">
    <property type="entry name" value="LACTOYLGLUTATHIONE LYASE GLYOXALASE I"/>
    <property type="match status" value="1"/>
</dbReference>
<evidence type="ECO:0000256" key="8">
    <source>
        <dbReference type="PIRSR" id="PIRSR604361-3"/>
    </source>
</evidence>
<dbReference type="GO" id="GO:0004462">
    <property type="term" value="F:lactoylglutathione lyase activity"/>
    <property type="evidence" value="ECO:0007669"/>
    <property type="project" value="UniProtKB-UniRule"/>
</dbReference>
<protein>
    <recommendedName>
        <fullName evidence="3 9">Lactoylglutathione lyase</fullName>
        <ecNumber evidence="3 9">4.4.1.5</ecNumber>
    </recommendedName>
    <alternativeName>
        <fullName evidence="9">Glyoxalase I</fullName>
    </alternativeName>
</protein>
<dbReference type="PROSITE" id="PS00934">
    <property type="entry name" value="GLYOXALASE_I_1"/>
    <property type="match status" value="1"/>
</dbReference>
<dbReference type="STRING" id="1093900.A0A507BBA9"/>
<proteinExistence type="inferred from homology"/>
<organism evidence="11 12">
    <name type="scientific">Thyridium curvatum</name>
    <dbReference type="NCBI Taxonomy" id="1093900"/>
    <lineage>
        <taxon>Eukaryota</taxon>
        <taxon>Fungi</taxon>
        <taxon>Dikarya</taxon>
        <taxon>Ascomycota</taxon>
        <taxon>Pezizomycotina</taxon>
        <taxon>Sordariomycetes</taxon>
        <taxon>Sordariomycetidae</taxon>
        <taxon>Thyridiales</taxon>
        <taxon>Thyridiaceae</taxon>
        <taxon>Thyridium</taxon>
    </lineage>
</organism>
<reference evidence="11 12" key="1">
    <citation type="submission" date="2019-06" db="EMBL/GenBank/DDBJ databases">
        <title>Draft genome sequence of the filamentous fungus Phialemoniopsis curvata isolated from diesel fuel.</title>
        <authorList>
            <person name="Varaljay V.A."/>
            <person name="Lyon W.J."/>
            <person name="Crouch A.L."/>
            <person name="Drake C.E."/>
            <person name="Hollomon J.M."/>
            <person name="Nadeau L.J."/>
            <person name="Nunn H.S."/>
            <person name="Stevenson B.S."/>
            <person name="Bojanowski C.L."/>
            <person name="Crookes-Goodson W.J."/>
        </authorList>
    </citation>
    <scope>NUCLEOTIDE SEQUENCE [LARGE SCALE GENOMIC DNA]</scope>
    <source>
        <strain evidence="11 12">D216</strain>
    </source>
</reference>
<dbReference type="CDD" id="cd07233">
    <property type="entry name" value="GlxI_Zn"/>
    <property type="match status" value="2"/>
</dbReference>
<dbReference type="InterPro" id="IPR018146">
    <property type="entry name" value="Glyoxalase_1_CS"/>
</dbReference>
<accession>A0A507BBA9</accession>
<dbReference type="InterPro" id="IPR004360">
    <property type="entry name" value="Glyas_Fos-R_dOase_dom"/>
</dbReference>
<dbReference type="EC" id="4.4.1.5" evidence="3 9"/>
<keyword evidence="6 9" id="KW-0456">Lyase</keyword>
<dbReference type="InterPro" id="IPR029068">
    <property type="entry name" value="Glyas_Bleomycin-R_OHBP_Dase"/>
</dbReference>
<feature type="domain" description="VOC" evidence="10">
    <location>
        <begin position="11"/>
        <end position="152"/>
    </location>
</feature>
<feature type="binding site" evidence="8">
    <location>
        <position position="269"/>
    </location>
    <ligand>
        <name>Zn(2+)</name>
        <dbReference type="ChEBI" id="CHEBI:29105"/>
        <note>ligand shared between dimeric partners</note>
    </ligand>
</feature>
<dbReference type="InterPro" id="IPR037523">
    <property type="entry name" value="VOC_core"/>
</dbReference>
<dbReference type="NCBIfam" id="TIGR00068">
    <property type="entry name" value="glyox_I"/>
    <property type="match status" value="2"/>
</dbReference>
<name>A0A507BBA9_9PEZI</name>
<dbReference type="SUPFAM" id="SSF54593">
    <property type="entry name" value="Glyoxalase/Bleomycin resistance protein/Dihydroxybiphenyl dioxygenase"/>
    <property type="match status" value="2"/>
</dbReference>
<evidence type="ECO:0000256" key="1">
    <source>
        <dbReference type="ARBA" id="ARBA00005008"/>
    </source>
</evidence>
<dbReference type="FunCoup" id="A0A507BBA9">
    <property type="interactions" value="249"/>
</dbReference>